<dbReference type="PIRSF" id="PIRSF002419">
    <property type="entry name" value="Tetraspanin"/>
    <property type="match status" value="1"/>
</dbReference>
<dbReference type="PRINTS" id="PR00259">
    <property type="entry name" value="TMFOUR"/>
</dbReference>
<keyword evidence="3 6" id="KW-0812">Transmembrane</keyword>
<gene>
    <name evidence="7" type="primary">LOC114336234</name>
</gene>
<dbReference type="GO" id="GO:0005886">
    <property type="term" value="C:plasma membrane"/>
    <property type="evidence" value="ECO:0007669"/>
    <property type="project" value="TreeGrafter"/>
</dbReference>
<dbReference type="InterPro" id="IPR018499">
    <property type="entry name" value="Tetraspanin/Peripherin"/>
</dbReference>
<evidence type="ECO:0000256" key="1">
    <source>
        <dbReference type="ARBA" id="ARBA00004141"/>
    </source>
</evidence>
<dbReference type="AlphaFoldDB" id="A0A6P7GDZ6"/>
<feature type="transmembrane region" description="Helical" evidence="6">
    <location>
        <begin position="12"/>
        <end position="32"/>
    </location>
</feature>
<dbReference type="InterPro" id="IPR000301">
    <property type="entry name" value="Tetraspanin_animals"/>
</dbReference>
<feature type="transmembrane region" description="Helical" evidence="6">
    <location>
        <begin position="52"/>
        <end position="77"/>
    </location>
</feature>
<comment type="similarity">
    <text evidence="2 6">Belongs to the tetraspanin (TM4SF) family.</text>
</comment>
<evidence type="ECO:0000256" key="4">
    <source>
        <dbReference type="ARBA" id="ARBA00022989"/>
    </source>
</evidence>
<sequence>MDCAMCIRGYSRYMLILFNFIFVITGIVIISVGLSSKAYFNEFDQLMDNKYFYISDFLIVIGVVIFFIAFFGCCGAMKENACMTTTYSTLLVIIFILELAVGITAVVLKGKTEEFLADKLEETMHTYNNHSFNETTVVWDTIQSQFQCCGVHNFTDWKNVPAVNYTTGLPLSCCKIPAGSTQFTCNPIFAYHKGCLEKFGDFVKQNISYVEGVGIGLAVIQLLGILFSCCLSKFIRSDYETV</sequence>
<dbReference type="Gene3D" id="1.10.1450.10">
    <property type="entry name" value="Tetraspanin"/>
    <property type="match status" value="1"/>
</dbReference>
<organism evidence="7">
    <name type="scientific">Diabrotica virgifera virgifera</name>
    <name type="common">western corn rootworm</name>
    <dbReference type="NCBI Taxonomy" id="50390"/>
    <lineage>
        <taxon>Eukaryota</taxon>
        <taxon>Metazoa</taxon>
        <taxon>Ecdysozoa</taxon>
        <taxon>Arthropoda</taxon>
        <taxon>Hexapoda</taxon>
        <taxon>Insecta</taxon>
        <taxon>Pterygota</taxon>
        <taxon>Neoptera</taxon>
        <taxon>Endopterygota</taxon>
        <taxon>Coleoptera</taxon>
        <taxon>Polyphaga</taxon>
        <taxon>Cucujiformia</taxon>
        <taxon>Chrysomeloidea</taxon>
        <taxon>Chrysomelidae</taxon>
        <taxon>Galerucinae</taxon>
        <taxon>Diabroticina</taxon>
        <taxon>Diabroticites</taxon>
        <taxon>Diabrotica</taxon>
    </lineage>
</organism>
<dbReference type="FunCoup" id="A0A6P7GDZ6">
    <property type="interactions" value="144"/>
</dbReference>
<dbReference type="Pfam" id="PF00335">
    <property type="entry name" value="Tetraspanin"/>
    <property type="match status" value="1"/>
</dbReference>
<protein>
    <recommendedName>
        <fullName evidence="6">Tetraspanin</fullName>
    </recommendedName>
</protein>
<keyword evidence="4 6" id="KW-1133">Transmembrane helix</keyword>
<dbReference type="RefSeq" id="XP_028142360.1">
    <property type="nucleotide sequence ID" value="XM_028286559.1"/>
</dbReference>
<dbReference type="CDD" id="cd03127">
    <property type="entry name" value="tetraspanin_LEL"/>
    <property type="match status" value="1"/>
</dbReference>
<accession>A0A6P7GDZ6</accession>
<feature type="transmembrane region" description="Helical" evidence="6">
    <location>
        <begin position="213"/>
        <end position="235"/>
    </location>
</feature>
<dbReference type="PANTHER" id="PTHR19282">
    <property type="entry name" value="TETRASPANIN"/>
    <property type="match status" value="1"/>
</dbReference>
<comment type="subcellular location">
    <subcellularLocation>
        <location evidence="1 6">Membrane</location>
        <topology evidence="1 6">Multi-pass membrane protein</topology>
    </subcellularLocation>
</comment>
<name>A0A6P7GDZ6_DIAVI</name>
<dbReference type="InterPro" id="IPR008952">
    <property type="entry name" value="Tetraspanin_EC2_sf"/>
</dbReference>
<dbReference type="InParanoid" id="A0A6P7GDZ6"/>
<dbReference type="PANTHER" id="PTHR19282:SF456">
    <property type="entry name" value="CD63 MOLECULE"/>
    <property type="match status" value="1"/>
</dbReference>
<proteinExistence type="inferred from homology"/>
<keyword evidence="5 6" id="KW-0472">Membrane</keyword>
<dbReference type="OrthoDB" id="10033535at2759"/>
<evidence type="ECO:0000256" key="3">
    <source>
        <dbReference type="ARBA" id="ARBA00022692"/>
    </source>
</evidence>
<evidence type="ECO:0000256" key="5">
    <source>
        <dbReference type="ARBA" id="ARBA00023136"/>
    </source>
</evidence>
<reference evidence="7" key="1">
    <citation type="submission" date="2025-08" db="UniProtKB">
        <authorList>
            <consortium name="RefSeq"/>
        </authorList>
    </citation>
    <scope>IDENTIFICATION</scope>
</reference>
<evidence type="ECO:0000256" key="6">
    <source>
        <dbReference type="RuleBase" id="RU361218"/>
    </source>
</evidence>
<evidence type="ECO:0000313" key="7">
    <source>
        <dbReference type="RefSeq" id="XP_028142360.1"/>
    </source>
</evidence>
<evidence type="ECO:0000256" key="2">
    <source>
        <dbReference type="ARBA" id="ARBA00006840"/>
    </source>
</evidence>
<feature type="transmembrane region" description="Helical" evidence="6">
    <location>
        <begin position="89"/>
        <end position="108"/>
    </location>
</feature>
<dbReference type="SUPFAM" id="SSF48652">
    <property type="entry name" value="Tetraspanin"/>
    <property type="match status" value="1"/>
</dbReference>